<dbReference type="EMBL" id="MU069551">
    <property type="protein sequence ID" value="KAF5839207.1"/>
    <property type="molecule type" value="Genomic_DNA"/>
</dbReference>
<evidence type="ECO:0000313" key="2">
    <source>
        <dbReference type="EMBL" id="KAF5839207.1"/>
    </source>
</evidence>
<reference evidence="2" key="1">
    <citation type="submission" date="2017-08" db="EMBL/GenBank/DDBJ databases">
        <authorList>
            <person name="Polle J.E."/>
            <person name="Barry K."/>
            <person name="Cushman J."/>
            <person name="Schmutz J."/>
            <person name="Tran D."/>
            <person name="Hathwaick L.T."/>
            <person name="Yim W.C."/>
            <person name="Jenkins J."/>
            <person name="Mckie-Krisberg Z.M."/>
            <person name="Prochnik S."/>
            <person name="Lindquist E."/>
            <person name="Dockter R.B."/>
            <person name="Adam C."/>
            <person name="Molina H."/>
            <person name="Bunkerborg J."/>
            <person name="Jin E."/>
            <person name="Buchheim M."/>
            <person name="Magnuson J."/>
        </authorList>
    </citation>
    <scope>NUCLEOTIDE SEQUENCE</scope>
    <source>
        <strain evidence="2">CCAP 19/18</strain>
    </source>
</reference>
<evidence type="ECO:0000256" key="1">
    <source>
        <dbReference type="SAM" id="MobiDB-lite"/>
    </source>
</evidence>
<protein>
    <submittedName>
        <fullName evidence="2">Uncharacterized protein</fullName>
    </submittedName>
</protein>
<accession>A0ABQ7GX70</accession>
<feature type="region of interest" description="Disordered" evidence="1">
    <location>
        <begin position="194"/>
        <end position="253"/>
    </location>
</feature>
<feature type="non-terminal residue" evidence="2">
    <location>
        <position position="1"/>
    </location>
</feature>
<gene>
    <name evidence="2" type="ORF">DUNSADRAFT_1343</name>
</gene>
<proteinExistence type="predicted"/>
<feature type="compositionally biased region" description="Basic and acidic residues" evidence="1">
    <location>
        <begin position="242"/>
        <end position="253"/>
    </location>
</feature>
<evidence type="ECO:0000313" key="3">
    <source>
        <dbReference type="Proteomes" id="UP000815325"/>
    </source>
</evidence>
<organism evidence="2 3">
    <name type="scientific">Dunaliella salina</name>
    <name type="common">Green alga</name>
    <name type="synonym">Protococcus salinus</name>
    <dbReference type="NCBI Taxonomy" id="3046"/>
    <lineage>
        <taxon>Eukaryota</taxon>
        <taxon>Viridiplantae</taxon>
        <taxon>Chlorophyta</taxon>
        <taxon>core chlorophytes</taxon>
        <taxon>Chlorophyceae</taxon>
        <taxon>CS clade</taxon>
        <taxon>Chlamydomonadales</taxon>
        <taxon>Dunaliellaceae</taxon>
        <taxon>Dunaliella</taxon>
    </lineage>
</organism>
<name>A0ABQ7GX70_DUNSA</name>
<keyword evidence="3" id="KW-1185">Reference proteome</keyword>
<dbReference type="Proteomes" id="UP000815325">
    <property type="component" value="Unassembled WGS sequence"/>
</dbReference>
<sequence>ARLQVEALRKTVSNVQAELEKAISAMGLRVKFELFHDEMPQVHTIKAYMNQLEFGMARAQERMVCLEEGLHHETTRGGALEAQWKATKATLDALILDGDVDVHAMRQELTRIKKMMGELGKLASKGEIVTLQEASTLVDTKLYGPSMDTLLHKKLTANHFLQQQLSHLAPRHEVDALKRMVLDAQQELIRLQVQQPSPSPRALPPSSATTPPSPKFNQPSPRGASPQPNMLPSISETQLSAEDPKLGESLHLA</sequence>
<feature type="compositionally biased region" description="Polar residues" evidence="1">
    <location>
        <begin position="215"/>
        <end position="240"/>
    </location>
</feature>
<comment type="caution">
    <text evidence="2">The sequence shown here is derived from an EMBL/GenBank/DDBJ whole genome shotgun (WGS) entry which is preliminary data.</text>
</comment>